<reference evidence="1 2" key="1">
    <citation type="submission" date="2019-01" db="EMBL/GenBank/DDBJ databases">
        <title>Draft genome sequence of Psathyrella aberdarensis IHI B618.</title>
        <authorList>
            <person name="Buettner E."/>
            <person name="Kellner H."/>
        </authorList>
    </citation>
    <scope>NUCLEOTIDE SEQUENCE [LARGE SCALE GENOMIC DNA]</scope>
    <source>
        <strain evidence="1 2">IHI B618</strain>
    </source>
</reference>
<accession>A0A4Q2D058</accession>
<name>A0A4Q2D058_9AGAR</name>
<gene>
    <name evidence="1" type="ORF">EST38_g14360</name>
</gene>
<comment type="caution">
    <text evidence="1">The sequence shown here is derived from an EMBL/GenBank/DDBJ whole genome shotgun (WGS) entry which is preliminary data.</text>
</comment>
<keyword evidence="2" id="KW-1185">Reference proteome</keyword>
<dbReference type="Proteomes" id="UP000290288">
    <property type="component" value="Unassembled WGS sequence"/>
</dbReference>
<proteinExistence type="predicted"/>
<sequence>MDIGNDSSLSPHRARKHTTLLVDCIKRNPKLATYVKDLDLTLSSNVITEDPCLPELLDQLSCISVFRFSSTTDDYSLSTSWESLSPELRAATAKICALSTIRMLYLASFTEIPLCLIENPYLSNLSVGNIRAFSDLDRLRLPATLPVQDTSNPSEHASSAPSERRFPSLRTLVCGYIGGMPTDWIPAMVENPTLSTSLRSLNLMFLFEKEAAKSSADILAQFNSSFNLSGLRESAELTVIKSLFKYTNNLISTVSTSAPLEELYITIGDLTHQPLTTQLLSDEWKQLVTTITSRRPTLKTVKVKFRFGPCDKKLELEPFVFRTMDIGNDSSLPPHRARKYTTAFVDCIKRNPKLATYVKDLELNVSSNVTAEDPCLPELLDQLSCISVFRFSSTTDDYSLSTSWESLSPELRAATAKICALSTIRMLHIASFTELPLCLLENPYLSNLSIGHVRAFSDLDRLRLPATLPVQDTSNPSKYSFSAPSERRFTSLNTLVCLYIGSMPTDWIRAMMETPALSTSLRNFSLLFLFDETAANSSADILAQFNPSFNLSDLRVLRYLKIYCLVDLLLPQSAAQTVIKSLFKYANNLISTVNTSAPLEELYITIGDLMHQPLTTQLLSDEWKQLVTTIASRRPTIKTIKVKLRFGPCDKKLELEVFNTIQEIVSNDMSGILLVLKSADRSKVERIT</sequence>
<organism evidence="1 2">
    <name type="scientific">Candolleomyces aberdarensis</name>
    <dbReference type="NCBI Taxonomy" id="2316362"/>
    <lineage>
        <taxon>Eukaryota</taxon>
        <taxon>Fungi</taxon>
        <taxon>Dikarya</taxon>
        <taxon>Basidiomycota</taxon>
        <taxon>Agaricomycotina</taxon>
        <taxon>Agaricomycetes</taxon>
        <taxon>Agaricomycetidae</taxon>
        <taxon>Agaricales</taxon>
        <taxon>Agaricineae</taxon>
        <taxon>Psathyrellaceae</taxon>
        <taxon>Candolleomyces</taxon>
    </lineage>
</organism>
<evidence type="ECO:0000313" key="1">
    <source>
        <dbReference type="EMBL" id="RXW11495.1"/>
    </source>
</evidence>
<protein>
    <submittedName>
        <fullName evidence="1">Uncharacterized protein</fullName>
    </submittedName>
</protein>
<dbReference type="OrthoDB" id="2745898at2759"/>
<dbReference type="EMBL" id="SDEE01001849">
    <property type="protein sequence ID" value="RXW11495.1"/>
    <property type="molecule type" value="Genomic_DNA"/>
</dbReference>
<evidence type="ECO:0000313" key="2">
    <source>
        <dbReference type="Proteomes" id="UP000290288"/>
    </source>
</evidence>
<dbReference type="AlphaFoldDB" id="A0A4Q2D058"/>